<dbReference type="GO" id="GO:0008270">
    <property type="term" value="F:zinc ion binding"/>
    <property type="evidence" value="ECO:0007669"/>
    <property type="project" value="InterPro"/>
</dbReference>
<dbReference type="PANTHER" id="PTHR47338">
    <property type="entry name" value="ZN(II)2CYS6 TRANSCRIPTION FACTOR (EUROFUNG)-RELATED"/>
    <property type="match status" value="1"/>
</dbReference>
<dbReference type="GO" id="GO:0005634">
    <property type="term" value="C:nucleus"/>
    <property type="evidence" value="ECO:0007669"/>
    <property type="project" value="UniProtKB-SubCell"/>
</dbReference>
<feature type="domain" description="Zn(2)-C6 fungal-type" evidence="8">
    <location>
        <begin position="20"/>
        <end position="50"/>
    </location>
</feature>
<dbReference type="SMART" id="SM00906">
    <property type="entry name" value="Fungal_trans"/>
    <property type="match status" value="1"/>
</dbReference>
<evidence type="ECO:0000256" key="2">
    <source>
        <dbReference type="ARBA" id="ARBA00022723"/>
    </source>
</evidence>
<feature type="compositionally biased region" description="Polar residues" evidence="7">
    <location>
        <begin position="756"/>
        <end position="767"/>
    </location>
</feature>
<dbReference type="SMART" id="SM00066">
    <property type="entry name" value="GAL4"/>
    <property type="match status" value="1"/>
</dbReference>
<dbReference type="PROSITE" id="PS50048">
    <property type="entry name" value="ZN2_CY6_FUNGAL_2"/>
    <property type="match status" value="1"/>
</dbReference>
<keyword evidence="4" id="KW-0238">DNA-binding</keyword>
<feature type="compositionally biased region" description="Low complexity" evidence="7">
    <location>
        <begin position="407"/>
        <end position="421"/>
    </location>
</feature>
<keyword evidence="3" id="KW-0805">Transcription regulation</keyword>
<dbReference type="Pfam" id="PF04082">
    <property type="entry name" value="Fungal_trans"/>
    <property type="match status" value="1"/>
</dbReference>
<keyword evidence="10" id="KW-1185">Reference proteome</keyword>
<dbReference type="GO" id="GO:0003677">
    <property type="term" value="F:DNA binding"/>
    <property type="evidence" value="ECO:0007669"/>
    <property type="project" value="UniProtKB-KW"/>
</dbReference>
<sequence>MDRRRERRASSVATGDEIPACQSCRRRKLKCSRETPSCSQCSRLSCPCVYDRKKQKPGLKSGAVESLNRRLEVLERILLHGDGQRRSPTAAAAAAGVDARGCVYHAALLIANSVSGISHRDSNDSSLSAAPLNCQREIPLNCGNGLPTELLPKKRRIDDPTTALADTPSLPSLHILEAIFQTYFSKIHPWLPCVHQPTFEARLKNEREAEKMKVLVHAMICATMRHVPLDKLGLTDEERDHQIRLSRDTVMRDAMASLSVENLQALIIVASDHMGGGNLTSAWPIIGSLTRTVEYLQLTIETDEKPQQAFLRPLSLLEDPRSWAEAEERRRVFWNVFLLDRLCSITTGWSTSLTSDDVRRRLPCDGKIWARGERAITPYFGIWDKSAAKIGNPIACIQRSPPASSDAVPSKSSATSPASDSPNVGAFAYRIEATESLSQVTSFFLQQPVNFRNRQEVGSWLTRFKELDLRLVHWKLFLPPKWKDSNVSPDETVVKMDPNLTLAHITHNTSMILLHQHIAYPPPELSEIVKLPSSCSAETCQLAAIETSSISQKYLKYTDSSEIVTAQFAFCAFVAARVLLVHWRFYGTALAQEFFKLVESLQDMSRRWKGHLPEQTDRADLAARYASLLQALHTKCLNEPDLRPELLFQYDITSDLDAKACRDRSFSVRGVVESSSRHTGHDEGHSPAVEGYPAQRVDGSPASSRGFGQTFPAQNAASPYNSHPEGPFYNHISPSNANASIGHPTPRPAPAGIPSHLSSPASNNQNIPAHVPLREHQTGIENNNERQNVDRGDATEDELTMMSNALLGQQFSELDRVITLDGTDFAFDMSMSYGYGWPS</sequence>
<dbReference type="CDD" id="cd00067">
    <property type="entry name" value="GAL4"/>
    <property type="match status" value="1"/>
</dbReference>
<reference evidence="9 10" key="1">
    <citation type="submission" date="2015-04" db="EMBL/GenBank/DDBJ databases">
        <authorList>
            <person name="Heijne W.H."/>
            <person name="Fedorova N.D."/>
            <person name="Nierman W.C."/>
            <person name="Vollebregt A.W."/>
            <person name="Zhao Z."/>
            <person name="Wu L."/>
            <person name="Kumar M."/>
            <person name="Stam H."/>
            <person name="van den Berg M.A."/>
            <person name="Pel H.J."/>
        </authorList>
    </citation>
    <scope>NUCLEOTIDE SEQUENCE [LARGE SCALE GENOMIC DNA]</scope>
    <source>
        <strain evidence="9 10">CBS 393.64</strain>
    </source>
</reference>
<name>A0A0F4YRG6_RASE3</name>
<evidence type="ECO:0000256" key="6">
    <source>
        <dbReference type="ARBA" id="ARBA00023242"/>
    </source>
</evidence>
<organism evidence="9 10">
    <name type="scientific">Rasamsonia emersonii (strain ATCC 16479 / CBS 393.64 / IMI 116815)</name>
    <dbReference type="NCBI Taxonomy" id="1408163"/>
    <lineage>
        <taxon>Eukaryota</taxon>
        <taxon>Fungi</taxon>
        <taxon>Dikarya</taxon>
        <taxon>Ascomycota</taxon>
        <taxon>Pezizomycotina</taxon>
        <taxon>Eurotiomycetes</taxon>
        <taxon>Eurotiomycetidae</taxon>
        <taxon>Eurotiales</taxon>
        <taxon>Trichocomaceae</taxon>
        <taxon>Rasamsonia</taxon>
    </lineage>
</organism>
<proteinExistence type="predicted"/>
<dbReference type="GO" id="GO:0006351">
    <property type="term" value="P:DNA-templated transcription"/>
    <property type="evidence" value="ECO:0007669"/>
    <property type="project" value="InterPro"/>
</dbReference>
<protein>
    <recommendedName>
        <fullName evidence="8">Zn(2)-C6 fungal-type domain-containing protein</fullName>
    </recommendedName>
</protein>
<feature type="region of interest" description="Disordered" evidence="7">
    <location>
        <begin position="401"/>
        <end position="421"/>
    </location>
</feature>
<dbReference type="InterPro" id="IPR001138">
    <property type="entry name" value="Zn2Cys6_DnaBD"/>
</dbReference>
<dbReference type="PANTHER" id="PTHR47338:SF23">
    <property type="entry name" value="ZN(II)2CYS6 TRANSCRIPTION FACTOR (EUROFUNG)"/>
    <property type="match status" value="1"/>
</dbReference>
<dbReference type="STRING" id="1408163.A0A0F4YRG6"/>
<evidence type="ECO:0000313" key="9">
    <source>
        <dbReference type="EMBL" id="KKA20203.1"/>
    </source>
</evidence>
<evidence type="ECO:0000256" key="7">
    <source>
        <dbReference type="SAM" id="MobiDB-lite"/>
    </source>
</evidence>
<dbReference type="OrthoDB" id="4456959at2759"/>
<dbReference type="GO" id="GO:0000981">
    <property type="term" value="F:DNA-binding transcription factor activity, RNA polymerase II-specific"/>
    <property type="evidence" value="ECO:0007669"/>
    <property type="project" value="InterPro"/>
</dbReference>
<dbReference type="Pfam" id="PF00172">
    <property type="entry name" value="Zn_clus"/>
    <property type="match status" value="1"/>
</dbReference>
<dbReference type="CDD" id="cd12148">
    <property type="entry name" value="fungal_TF_MHR"/>
    <property type="match status" value="1"/>
</dbReference>
<dbReference type="InterPro" id="IPR050815">
    <property type="entry name" value="TF_fung"/>
</dbReference>
<dbReference type="InterPro" id="IPR007219">
    <property type="entry name" value="XnlR_reg_dom"/>
</dbReference>
<dbReference type="RefSeq" id="XP_013326815.1">
    <property type="nucleotide sequence ID" value="XM_013471361.1"/>
</dbReference>
<dbReference type="SUPFAM" id="SSF57701">
    <property type="entry name" value="Zn2/Cys6 DNA-binding domain"/>
    <property type="match status" value="1"/>
</dbReference>
<keyword evidence="2" id="KW-0479">Metal-binding</keyword>
<evidence type="ECO:0000256" key="4">
    <source>
        <dbReference type="ARBA" id="ARBA00023125"/>
    </source>
</evidence>
<feature type="compositionally biased region" description="Polar residues" evidence="7">
    <location>
        <begin position="701"/>
        <end position="721"/>
    </location>
</feature>
<evidence type="ECO:0000256" key="3">
    <source>
        <dbReference type="ARBA" id="ARBA00023015"/>
    </source>
</evidence>
<dbReference type="PROSITE" id="PS00463">
    <property type="entry name" value="ZN2_CY6_FUNGAL_1"/>
    <property type="match status" value="1"/>
</dbReference>
<gene>
    <name evidence="9" type="ORF">T310_5772</name>
</gene>
<comment type="caution">
    <text evidence="9">The sequence shown here is derived from an EMBL/GenBank/DDBJ whole genome shotgun (WGS) entry which is preliminary data.</text>
</comment>
<keyword evidence="5" id="KW-0804">Transcription</keyword>
<dbReference type="Proteomes" id="UP000053958">
    <property type="component" value="Unassembled WGS sequence"/>
</dbReference>
<dbReference type="InterPro" id="IPR036864">
    <property type="entry name" value="Zn2-C6_fun-type_DNA-bd_sf"/>
</dbReference>
<evidence type="ECO:0000256" key="5">
    <source>
        <dbReference type="ARBA" id="ARBA00023163"/>
    </source>
</evidence>
<keyword evidence="6" id="KW-0539">Nucleus</keyword>
<dbReference type="AlphaFoldDB" id="A0A0F4YRG6"/>
<dbReference type="GeneID" id="25318112"/>
<feature type="compositionally biased region" description="Basic and acidic residues" evidence="7">
    <location>
        <begin position="675"/>
        <end position="685"/>
    </location>
</feature>
<dbReference type="Gene3D" id="4.10.240.10">
    <property type="entry name" value="Zn(2)-C6 fungal-type DNA-binding domain"/>
    <property type="match status" value="1"/>
</dbReference>
<evidence type="ECO:0000256" key="1">
    <source>
        <dbReference type="ARBA" id="ARBA00004123"/>
    </source>
</evidence>
<evidence type="ECO:0000313" key="10">
    <source>
        <dbReference type="Proteomes" id="UP000053958"/>
    </source>
</evidence>
<dbReference type="EMBL" id="LASV01000281">
    <property type="protein sequence ID" value="KKA20203.1"/>
    <property type="molecule type" value="Genomic_DNA"/>
</dbReference>
<accession>A0A0F4YRG6</accession>
<evidence type="ECO:0000259" key="8">
    <source>
        <dbReference type="PROSITE" id="PS50048"/>
    </source>
</evidence>
<comment type="subcellular location">
    <subcellularLocation>
        <location evidence="1">Nucleus</location>
    </subcellularLocation>
</comment>
<feature type="region of interest" description="Disordered" evidence="7">
    <location>
        <begin position="671"/>
        <end position="767"/>
    </location>
</feature>